<keyword evidence="1" id="KW-0472">Membrane</keyword>
<evidence type="ECO:0000313" key="2">
    <source>
        <dbReference type="EMBL" id="OGZ21325.1"/>
    </source>
</evidence>
<feature type="transmembrane region" description="Helical" evidence="1">
    <location>
        <begin position="105"/>
        <end position="127"/>
    </location>
</feature>
<keyword evidence="1" id="KW-0812">Transmembrane</keyword>
<evidence type="ECO:0000256" key="1">
    <source>
        <dbReference type="SAM" id="Phobius"/>
    </source>
</evidence>
<reference evidence="2 3" key="1">
    <citation type="journal article" date="2016" name="Nat. Commun.">
        <title>Thousands of microbial genomes shed light on interconnected biogeochemical processes in an aquifer system.</title>
        <authorList>
            <person name="Anantharaman K."/>
            <person name="Brown C.T."/>
            <person name="Hug L.A."/>
            <person name="Sharon I."/>
            <person name="Castelle C.J."/>
            <person name="Probst A.J."/>
            <person name="Thomas B.C."/>
            <person name="Singh A."/>
            <person name="Wilkins M.J."/>
            <person name="Karaoz U."/>
            <person name="Brodie E.L."/>
            <person name="Williams K.H."/>
            <person name="Hubbard S.S."/>
            <person name="Banfield J.F."/>
        </authorList>
    </citation>
    <scope>NUCLEOTIDE SEQUENCE [LARGE SCALE GENOMIC DNA]</scope>
</reference>
<organism evidence="2 3">
    <name type="scientific">Candidatus Nealsonbacteria bacterium RIFCSPHIGHO2_02_FULL_43_13</name>
    <dbReference type="NCBI Taxonomy" id="1801668"/>
    <lineage>
        <taxon>Bacteria</taxon>
        <taxon>Candidatus Nealsoniibacteriota</taxon>
    </lineage>
</organism>
<evidence type="ECO:0000313" key="3">
    <source>
        <dbReference type="Proteomes" id="UP000178703"/>
    </source>
</evidence>
<dbReference type="STRING" id="1801668.A3D46_02140"/>
<gene>
    <name evidence="2" type="ORF">A3D46_02140</name>
</gene>
<dbReference type="Proteomes" id="UP000178703">
    <property type="component" value="Unassembled WGS sequence"/>
</dbReference>
<proteinExistence type="predicted"/>
<dbReference type="AlphaFoldDB" id="A0A1G2E6C1"/>
<name>A0A1G2E6C1_9BACT</name>
<keyword evidence="1" id="KW-1133">Transmembrane helix</keyword>
<protein>
    <submittedName>
        <fullName evidence="2">Uncharacterized protein</fullName>
    </submittedName>
</protein>
<comment type="caution">
    <text evidence="2">The sequence shown here is derived from an EMBL/GenBank/DDBJ whole genome shotgun (WGS) entry which is preliminary data.</text>
</comment>
<accession>A0A1G2E6C1</accession>
<feature type="transmembrane region" description="Helical" evidence="1">
    <location>
        <begin position="34"/>
        <end position="52"/>
    </location>
</feature>
<feature type="transmembrane region" description="Helical" evidence="1">
    <location>
        <begin position="7"/>
        <end position="28"/>
    </location>
</feature>
<sequence>MKSNFLLYILILSSLWVLLVFGFILAYFFSDTGLVIFALIGISWMLIAAGLMGPKRLKTRMREFQIWSRTKAVIFFPVHPHQAIDEALKGGIKEFVPTKERIKNFLILNIITLIFVVILIIGGFFAWQQLGTPKSVACTQAAKICPDGSAVGRTGPNCEFTACPIDETADWQTYEDDKYGFTMKYPTEFFLTQPLQPQSKIISCDYVNFVNKCSVERTTINNLPFCLQKTSEGAAGTTYTTYSYTTTRNKECFVVSFTMSYPNCMNYLPIESQEMQMAYNKCRLDNEVNKPAVIDKMLSTFKFLK</sequence>
<dbReference type="EMBL" id="MHMD01000026">
    <property type="protein sequence ID" value="OGZ21325.1"/>
    <property type="molecule type" value="Genomic_DNA"/>
</dbReference>